<protein>
    <submittedName>
        <fullName evidence="3">IS3 family transposase</fullName>
    </submittedName>
</protein>
<dbReference type="InterPro" id="IPR048020">
    <property type="entry name" value="Transpos_IS3"/>
</dbReference>
<evidence type="ECO:0000259" key="2">
    <source>
        <dbReference type="PROSITE" id="PS50994"/>
    </source>
</evidence>
<evidence type="ECO:0000313" key="3">
    <source>
        <dbReference type="EMBL" id="MDO7787244.1"/>
    </source>
</evidence>
<organism evidence="3 4">
    <name type="scientific">Desulforamulus aquiferis</name>
    <dbReference type="NCBI Taxonomy" id="1397668"/>
    <lineage>
        <taxon>Bacteria</taxon>
        <taxon>Bacillati</taxon>
        <taxon>Bacillota</taxon>
        <taxon>Clostridia</taxon>
        <taxon>Eubacteriales</taxon>
        <taxon>Peptococcaceae</taxon>
        <taxon>Desulforamulus</taxon>
    </lineage>
</organism>
<dbReference type="Proteomes" id="UP001172911">
    <property type="component" value="Unassembled WGS sequence"/>
</dbReference>
<dbReference type="Pfam" id="PF13276">
    <property type="entry name" value="HTH_21"/>
    <property type="match status" value="1"/>
</dbReference>
<dbReference type="Gene3D" id="3.30.420.10">
    <property type="entry name" value="Ribonuclease H-like superfamily/Ribonuclease H"/>
    <property type="match status" value="1"/>
</dbReference>
<dbReference type="InterPro" id="IPR050900">
    <property type="entry name" value="Transposase_IS3/IS150/IS904"/>
</dbReference>
<comment type="function">
    <text evidence="1">Involved in the transposition of the insertion sequence.</text>
</comment>
<dbReference type="NCBIfam" id="NF033516">
    <property type="entry name" value="transpos_IS3"/>
    <property type="match status" value="1"/>
</dbReference>
<dbReference type="PANTHER" id="PTHR46889:SF5">
    <property type="entry name" value="INTEGRASE PROTEIN"/>
    <property type="match status" value="1"/>
</dbReference>
<accession>A0AAW7ZDL3</accession>
<dbReference type="InterPro" id="IPR001584">
    <property type="entry name" value="Integrase_cat-core"/>
</dbReference>
<dbReference type="GO" id="GO:0015074">
    <property type="term" value="P:DNA integration"/>
    <property type="evidence" value="ECO:0007669"/>
    <property type="project" value="InterPro"/>
</dbReference>
<proteinExistence type="predicted"/>
<dbReference type="InterPro" id="IPR025948">
    <property type="entry name" value="HTH-like_dom"/>
</dbReference>
<dbReference type="GO" id="GO:0003676">
    <property type="term" value="F:nucleic acid binding"/>
    <property type="evidence" value="ECO:0007669"/>
    <property type="project" value="InterPro"/>
</dbReference>
<evidence type="ECO:0000313" key="4">
    <source>
        <dbReference type="Proteomes" id="UP001172911"/>
    </source>
</evidence>
<dbReference type="PANTHER" id="PTHR46889">
    <property type="entry name" value="TRANSPOSASE INSF FOR INSERTION SEQUENCE IS3B-RELATED"/>
    <property type="match status" value="1"/>
</dbReference>
<dbReference type="PROSITE" id="PS50994">
    <property type="entry name" value="INTEGRASE"/>
    <property type="match status" value="1"/>
</dbReference>
<reference evidence="3" key="2">
    <citation type="submission" date="2023-03" db="EMBL/GenBank/DDBJ databases">
        <authorList>
            <person name="Zhang Z."/>
        </authorList>
    </citation>
    <scope>NUCLEOTIDE SEQUENCE</scope>
    <source>
        <strain evidence="3">DSA</strain>
    </source>
</reference>
<keyword evidence="4" id="KW-1185">Reference proteome</keyword>
<dbReference type="InterPro" id="IPR012337">
    <property type="entry name" value="RNaseH-like_sf"/>
</dbReference>
<comment type="caution">
    <text evidence="3">The sequence shown here is derived from an EMBL/GenBank/DDBJ whole genome shotgun (WGS) entry which is preliminary data.</text>
</comment>
<dbReference type="EMBL" id="JARPTC010000011">
    <property type="protein sequence ID" value="MDO7787244.1"/>
    <property type="molecule type" value="Genomic_DNA"/>
</dbReference>
<dbReference type="SUPFAM" id="SSF53098">
    <property type="entry name" value="Ribonuclease H-like"/>
    <property type="match status" value="1"/>
</dbReference>
<reference evidence="3" key="1">
    <citation type="journal article" date="2023" name="J. Hazard. Mater.">
        <title>Anaerobic biodegradation of pyrene and benzo[a]pyrene by a new sulfate-reducing Desulforamulus aquiferis strain DSA.</title>
        <authorList>
            <person name="Zhang Z."/>
            <person name="Sun J."/>
            <person name="Gong X."/>
            <person name="Wang C."/>
            <person name="Wang H."/>
        </authorList>
    </citation>
    <scope>NUCLEOTIDE SEQUENCE</scope>
    <source>
        <strain evidence="3">DSA</strain>
    </source>
</reference>
<name>A0AAW7ZDL3_9FIRM</name>
<sequence>MDRGYSAAVVLRIVGVSESTYYHRKKNPVKERVYKGGRKIPGYSLTSTGKPISDEQIKEWLMELIAGEESIYGYRKLTRCLQRQYGLVINKKKVYRLCKELDILAPQRQVHIKHPRKIAINRVITKSNQLMEIDIKYGYIAGENRFFYLMCIIDVYDRIIIDYHLGLSCEGKHAAQLMQRALWKRQLFTDTAKPVIRTDNGPQFISHAFENACTEFRVEHERIPPKTPNKNAHIESFHAILENDCLSKHEFATYQDAYRTVTDYIQFYNQRRLHGSLYDLSPMEFINQLALGKVKPFIVKV</sequence>
<dbReference type="AlphaFoldDB" id="A0AAW7ZDL3"/>
<dbReference type="InterPro" id="IPR036397">
    <property type="entry name" value="RNaseH_sf"/>
</dbReference>
<dbReference type="Pfam" id="PF00665">
    <property type="entry name" value="rve"/>
    <property type="match status" value="1"/>
</dbReference>
<dbReference type="Pfam" id="PF13333">
    <property type="entry name" value="rve_2"/>
    <property type="match status" value="1"/>
</dbReference>
<gene>
    <name evidence="3" type="ORF">P6N53_08430</name>
</gene>
<evidence type="ECO:0000256" key="1">
    <source>
        <dbReference type="ARBA" id="ARBA00002286"/>
    </source>
</evidence>
<dbReference type="RefSeq" id="WP_304542390.1">
    <property type="nucleotide sequence ID" value="NZ_JARPTC010000011.1"/>
</dbReference>
<feature type="domain" description="Integrase catalytic" evidence="2">
    <location>
        <begin position="111"/>
        <end position="290"/>
    </location>
</feature>